<dbReference type="OrthoDB" id="9764892at2"/>
<sequence length="393" mass="41334">MEEIVIVSAARTPIGSFGGSLKNCTAVDLGRTATEAALKRAGLSPDAVDSVIFGNVLQAGVGQNTARQIAVAAGIPYEKTAMTINEVCGSGLKSVILGSQTIRLGDAKIVIVGGTESMSQAPYLLPNQRWGSKLGDISAIDSLVHDGLTDAFDQQHMGITAETVAERFQVSREEQDAFALRSQQKAAVAQDAGYFKQEIAPVILTDRKNQQTIVAEDEYIRKDATNEKLSKLRPAFQKNGTVTPGNSSGINDGAAALVLMAKSEAEAKGIPYLATIKGYAETGIDPAIMGYAPYYAIKQVLSKTGLRAENIDLFELNEAFASQSIAVSRDLGLPEEKVNISGGAIALGHPIGASGSRILVTLLHALERTELNIGLASMCIGGGMGIAMVIERA</sequence>
<dbReference type="GO" id="GO:0003985">
    <property type="term" value="F:acetyl-CoA C-acetyltransferase activity"/>
    <property type="evidence" value="ECO:0007669"/>
    <property type="project" value="UniProtKB-EC"/>
</dbReference>
<dbReference type="EC" id="2.3.1.9" evidence="2"/>
<feature type="active site" description="Acyl-thioester intermediate" evidence="6">
    <location>
        <position position="88"/>
    </location>
</feature>
<evidence type="ECO:0000259" key="9">
    <source>
        <dbReference type="Pfam" id="PF02803"/>
    </source>
</evidence>
<gene>
    <name evidence="11" type="ORF">SAMN05216375_102115</name>
    <name evidence="10" type="ORF">TR210_639</name>
</gene>
<keyword evidence="3 7" id="KW-0808">Transferase</keyword>
<evidence type="ECO:0000259" key="8">
    <source>
        <dbReference type="Pfam" id="PF00108"/>
    </source>
</evidence>
<dbReference type="STRING" id="640938.TR210_639"/>
<accession>A0A143YD07</accession>
<keyword evidence="13" id="KW-1185">Reference proteome</keyword>
<evidence type="ECO:0000256" key="7">
    <source>
        <dbReference type="RuleBase" id="RU003557"/>
    </source>
</evidence>
<dbReference type="SUPFAM" id="SSF53901">
    <property type="entry name" value="Thiolase-like"/>
    <property type="match status" value="2"/>
</dbReference>
<feature type="domain" description="Thiolase C-terminal" evidence="9">
    <location>
        <begin position="272"/>
        <end position="392"/>
    </location>
</feature>
<dbReference type="FunFam" id="3.40.47.10:FF:000010">
    <property type="entry name" value="Acetyl-CoA acetyltransferase (Thiolase)"/>
    <property type="match status" value="1"/>
</dbReference>
<dbReference type="NCBIfam" id="TIGR01930">
    <property type="entry name" value="AcCoA-C-Actrans"/>
    <property type="match status" value="1"/>
</dbReference>
<dbReference type="EMBL" id="FJNB01000003">
    <property type="protein sequence ID" value="CZQ87794.1"/>
    <property type="molecule type" value="Genomic_DNA"/>
</dbReference>
<evidence type="ECO:0000313" key="11">
    <source>
        <dbReference type="EMBL" id="SEI66250.1"/>
    </source>
</evidence>
<dbReference type="InterPro" id="IPR020610">
    <property type="entry name" value="Thiolase_AS"/>
</dbReference>
<comment type="similarity">
    <text evidence="1 7">Belongs to the thiolase-like superfamily. Thiolase family.</text>
</comment>
<dbReference type="PANTHER" id="PTHR18919">
    <property type="entry name" value="ACETYL-COA C-ACYLTRANSFERASE"/>
    <property type="match status" value="1"/>
</dbReference>
<dbReference type="Proteomes" id="UP000199280">
    <property type="component" value="Unassembled WGS sequence"/>
</dbReference>
<proteinExistence type="inferred from homology"/>
<dbReference type="PROSITE" id="PS00099">
    <property type="entry name" value="THIOLASE_3"/>
    <property type="match status" value="1"/>
</dbReference>
<reference evidence="11 13" key="2">
    <citation type="submission" date="2016-10" db="EMBL/GenBank/DDBJ databases">
        <authorList>
            <person name="Varghese N."/>
            <person name="Submissions S."/>
        </authorList>
    </citation>
    <scope>NUCLEOTIDE SEQUENCE [LARGE SCALE GENOMIC DNA]</scope>
    <source>
        <strain evidence="11 13">DSM 22150</strain>
    </source>
</reference>
<evidence type="ECO:0000256" key="3">
    <source>
        <dbReference type="ARBA" id="ARBA00022679"/>
    </source>
</evidence>
<protein>
    <recommendedName>
        <fullName evidence="2">acetyl-CoA C-acetyltransferase</fullName>
        <ecNumber evidence="2">2.3.1.9</ecNumber>
    </recommendedName>
    <alternativeName>
        <fullName evidence="5">Acetoacetyl-CoA thiolase</fullName>
    </alternativeName>
</protein>
<dbReference type="Proteomes" id="UP000076878">
    <property type="component" value="Unassembled WGS sequence"/>
</dbReference>
<dbReference type="CDD" id="cd00751">
    <property type="entry name" value="thiolase"/>
    <property type="match status" value="1"/>
</dbReference>
<dbReference type="InterPro" id="IPR016039">
    <property type="entry name" value="Thiolase-like"/>
</dbReference>
<name>A0A143YD07_9LACT</name>
<dbReference type="InterPro" id="IPR020613">
    <property type="entry name" value="Thiolase_CS"/>
</dbReference>
<dbReference type="AlphaFoldDB" id="A0A143YD07"/>
<dbReference type="InterPro" id="IPR020617">
    <property type="entry name" value="Thiolase_C"/>
</dbReference>
<feature type="active site" description="Proton acceptor" evidence="6">
    <location>
        <position position="349"/>
    </location>
</feature>
<keyword evidence="4 7" id="KW-0012">Acyltransferase</keyword>
<dbReference type="InterPro" id="IPR002155">
    <property type="entry name" value="Thiolase"/>
</dbReference>
<dbReference type="RefSeq" id="WP_068621485.1">
    <property type="nucleotide sequence ID" value="NZ_FJNB01000003.1"/>
</dbReference>
<evidence type="ECO:0000256" key="6">
    <source>
        <dbReference type="PIRSR" id="PIRSR000429-1"/>
    </source>
</evidence>
<dbReference type="PIRSF" id="PIRSF000429">
    <property type="entry name" value="Ac-CoA_Ac_transf"/>
    <property type="match status" value="1"/>
</dbReference>
<evidence type="ECO:0000313" key="10">
    <source>
        <dbReference type="EMBL" id="CZQ87794.1"/>
    </source>
</evidence>
<feature type="active site" description="Proton acceptor" evidence="6">
    <location>
        <position position="379"/>
    </location>
</feature>
<dbReference type="InterPro" id="IPR020615">
    <property type="entry name" value="Thiolase_acyl_enz_int_AS"/>
</dbReference>
<dbReference type="PROSITE" id="PS00098">
    <property type="entry name" value="THIOLASE_1"/>
    <property type="match status" value="1"/>
</dbReference>
<feature type="domain" description="Thiolase N-terminal" evidence="8">
    <location>
        <begin position="4"/>
        <end position="263"/>
    </location>
</feature>
<organism evidence="10 12">
    <name type="scientific">Trichococcus ilyis</name>
    <dbReference type="NCBI Taxonomy" id="640938"/>
    <lineage>
        <taxon>Bacteria</taxon>
        <taxon>Bacillati</taxon>
        <taxon>Bacillota</taxon>
        <taxon>Bacilli</taxon>
        <taxon>Lactobacillales</taxon>
        <taxon>Carnobacteriaceae</taxon>
        <taxon>Trichococcus</taxon>
    </lineage>
</organism>
<evidence type="ECO:0000313" key="13">
    <source>
        <dbReference type="Proteomes" id="UP000199280"/>
    </source>
</evidence>
<dbReference type="EMBL" id="FNYT01000002">
    <property type="protein sequence ID" value="SEI66250.1"/>
    <property type="molecule type" value="Genomic_DNA"/>
</dbReference>
<dbReference type="InterPro" id="IPR020616">
    <property type="entry name" value="Thiolase_N"/>
</dbReference>
<evidence type="ECO:0000256" key="4">
    <source>
        <dbReference type="ARBA" id="ARBA00023315"/>
    </source>
</evidence>
<evidence type="ECO:0000256" key="5">
    <source>
        <dbReference type="ARBA" id="ARBA00030755"/>
    </source>
</evidence>
<evidence type="ECO:0000313" key="12">
    <source>
        <dbReference type="Proteomes" id="UP000076878"/>
    </source>
</evidence>
<evidence type="ECO:0000256" key="2">
    <source>
        <dbReference type="ARBA" id="ARBA00012705"/>
    </source>
</evidence>
<evidence type="ECO:0000256" key="1">
    <source>
        <dbReference type="ARBA" id="ARBA00010982"/>
    </source>
</evidence>
<dbReference type="Pfam" id="PF02803">
    <property type="entry name" value="Thiolase_C"/>
    <property type="match status" value="1"/>
</dbReference>
<dbReference type="Pfam" id="PF00108">
    <property type="entry name" value="Thiolase_N"/>
    <property type="match status" value="1"/>
</dbReference>
<dbReference type="PANTHER" id="PTHR18919:SF107">
    <property type="entry name" value="ACETYL-COA ACETYLTRANSFERASE, CYTOSOLIC"/>
    <property type="match status" value="1"/>
</dbReference>
<dbReference type="PROSITE" id="PS00737">
    <property type="entry name" value="THIOLASE_2"/>
    <property type="match status" value="1"/>
</dbReference>
<reference evidence="10 12" key="1">
    <citation type="submission" date="2016-02" db="EMBL/GenBank/DDBJ databases">
        <authorList>
            <person name="Wen L."/>
            <person name="He K."/>
            <person name="Yang H."/>
        </authorList>
    </citation>
    <scope>NUCLEOTIDE SEQUENCE [LARGE SCALE GENOMIC DNA]</scope>
    <source>
        <strain evidence="10">Trichococcus_R210</strain>
    </source>
</reference>
<dbReference type="Gene3D" id="3.40.47.10">
    <property type="match status" value="2"/>
</dbReference>